<evidence type="ECO:0000313" key="1">
    <source>
        <dbReference type="EMBL" id="EFA98153.1"/>
    </source>
</evidence>
<dbReference type="EMBL" id="ADEF01000013">
    <property type="protein sequence ID" value="EFA98153.1"/>
    <property type="molecule type" value="Genomic_DNA"/>
</dbReference>
<dbReference type="Proteomes" id="UP000004001">
    <property type="component" value="Unassembled WGS sequence"/>
</dbReference>
<protein>
    <submittedName>
        <fullName evidence="1">Uncharacterized protein</fullName>
    </submittedName>
</protein>
<organism evidence="1 2">
    <name type="scientific">Hoylesella timonensis CRIS 5C-B1</name>
    <dbReference type="NCBI Taxonomy" id="679189"/>
    <lineage>
        <taxon>Bacteria</taxon>
        <taxon>Pseudomonadati</taxon>
        <taxon>Bacteroidota</taxon>
        <taxon>Bacteroidia</taxon>
        <taxon>Bacteroidales</taxon>
        <taxon>Prevotellaceae</taxon>
        <taxon>Hoylesella</taxon>
    </lineage>
</organism>
<proteinExistence type="predicted"/>
<keyword evidence="2" id="KW-1185">Reference proteome</keyword>
<dbReference type="AlphaFoldDB" id="D1VXJ3"/>
<reference evidence="1 2" key="1">
    <citation type="submission" date="2009-12" db="EMBL/GenBank/DDBJ databases">
        <title>Genome Sequence of Prevotella timonensis CRIS 5C-B1.</title>
        <authorList>
            <person name="Durkin A.S."/>
            <person name="Madupu R."/>
            <person name="Torralba M."/>
            <person name="Methe B."/>
            <person name="Sutton G."/>
            <person name="Strausberg R.L."/>
            <person name="Nelson K.E."/>
        </authorList>
    </citation>
    <scope>NUCLEOTIDE SEQUENCE [LARGE SCALE GENOMIC DNA]</scope>
    <source>
        <strain evidence="1 2">CRIS 5C-B1</strain>
    </source>
</reference>
<evidence type="ECO:0000313" key="2">
    <source>
        <dbReference type="Proteomes" id="UP000004001"/>
    </source>
</evidence>
<accession>D1VXJ3</accession>
<dbReference type="RefSeq" id="WP_008122617.1">
    <property type="nucleotide sequence ID" value="NZ_ADEF01000013.1"/>
</dbReference>
<sequence length="58" mass="6738">MKKFEVFFWRQNPQLSKGGYETSREIEARSLASAQKKADKIASNCPYGNLRILRIEEC</sequence>
<name>D1VXJ3_9BACT</name>
<comment type="caution">
    <text evidence="1">The sequence shown here is derived from an EMBL/GenBank/DDBJ whole genome shotgun (WGS) entry which is preliminary data.</text>
</comment>
<gene>
    <name evidence="1" type="ORF">HMPREF9019_0929</name>
</gene>